<proteinExistence type="predicted"/>
<keyword evidence="1" id="KW-1133">Transmembrane helix</keyword>
<sequence>MIIIVILFLLIGIYMLTGRGGVLIAGYNMLPKEQKQKYDEKRLCRFAGAVFIVATMCLVIIEYTEVNEVFGIAGFITIILAFVILVNTSDYFKKR</sequence>
<organism evidence="2 3">
    <name type="scientific">Macrococcoides canis</name>
    <dbReference type="NCBI Taxonomy" id="1855823"/>
    <lineage>
        <taxon>Bacteria</taxon>
        <taxon>Bacillati</taxon>
        <taxon>Bacillota</taxon>
        <taxon>Bacilli</taxon>
        <taxon>Bacillales</taxon>
        <taxon>Staphylococcaceae</taxon>
        <taxon>Macrococcoides</taxon>
    </lineage>
</organism>
<accession>A0A4V6PPW9</accession>
<gene>
    <name evidence="2" type="ORF">ETI04_04655</name>
</gene>
<dbReference type="Proteomes" id="UP000294865">
    <property type="component" value="Unassembled WGS sequence"/>
</dbReference>
<protein>
    <submittedName>
        <fullName evidence="2">DUF3784 domain-containing protein</fullName>
    </submittedName>
</protein>
<keyword evidence="1" id="KW-0812">Transmembrane</keyword>
<feature type="transmembrane region" description="Helical" evidence="1">
    <location>
        <begin position="6"/>
        <end position="30"/>
    </location>
</feature>
<dbReference type="AlphaFoldDB" id="A0A4V6PPW9"/>
<dbReference type="InterPro" id="IPR017259">
    <property type="entry name" value="UCP037672"/>
</dbReference>
<evidence type="ECO:0000313" key="3">
    <source>
        <dbReference type="Proteomes" id="UP000294865"/>
    </source>
</evidence>
<comment type="caution">
    <text evidence="2">The sequence shown here is derived from an EMBL/GenBank/DDBJ whole genome shotgun (WGS) entry which is preliminary data.</text>
</comment>
<feature type="transmembrane region" description="Helical" evidence="1">
    <location>
        <begin position="42"/>
        <end position="63"/>
    </location>
</feature>
<dbReference type="Pfam" id="PF12650">
    <property type="entry name" value="DUF3784"/>
    <property type="match status" value="1"/>
</dbReference>
<dbReference type="RefSeq" id="WP_133419357.1">
    <property type="nucleotide sequence ID" value="NZ_SDGR01000003.1"/>
</dbReference>
<keyword evidence="1" id="KW-0472">Membrane</keyword>
<name>A0A4V6PPW9_9STAP</name>
<reference evidence="2 3" key="1">
    <citation type="submission" date="2019-01" db="EMBL/GenBank/DDBJ databases">
        <title>Draft genome sequences of Macrococcus caseolyticus, Macrococcus canis, Macrococcus bohemicus and Macrococcus goetzii.</title>
        <authorList>
            <person name="Mazhar S."/>
            <person name="Altermann E."/>
            <person name="Hill C."/>
            <person name="Mcauliffe O."/>
        </authorList>
    </citation>
    <scope>NUCLEOTIDE SEQUENCE [LARGE SCALE GENOMIC DNA]</scope>
    <source>
        <strain evidence="2 3">DPC7162</strain>
    </source>
</reference>
<dbReference type="EMBL" id="SDQG01000002">
    <property type="protein sequence ID" value="TDM17196.1"/>
    <property type="molecule type" value="Genomic_DNA"/>
</dbReference>
<evidence type="ECO:0000313" key="2">
    <source>
        <dbReference type="EMBL" id="TDM17196.1"/>
    </source>
</evidence>
<evidence type="ECO:0000256" key="1">
    <source>
        <dbReference type="SAM" id="Phobius"/>
    </source>
</evidence>
<feature type="transmembrane region" description="Helical" evidence="1">
    <location>
        <begin position="69"/>
        <end position="86"/>
    </location>
</feature>